<keyword evidence="2" id="KW-1185">Reference proteome</keyword>
<name>A0ABX1R695_9ALTE</name>
<dbReference type="RefSeq" id="WP_169211574.1">
    <property type="nucleotide sequence ID" value="NZ_JAATNW010000007.1"/>
</dbReference>
<sequence length="56" mass="6143">MTNMNDDIISKSAVLALEIKNQYFVDEGIVSIKGAYTIDDGIVSKPQNAKIDNDII</sequence>
<dbReference type="Proteomes" id="UP000709336">
    <property type="component" value="Unassembled WGS sequence"/>
</dbReference>
<evidence type="ECO:0000313" key="2">
    <source>
        <dbReference type="Proteomes" id="UP000709336"/>
    </source>
</evidence>
<accession>A0ABX1R695</accession>
<gene>
    <name evidence="1" type="ORF">HCJ96_13330</name>
</gene>
<protein>
    <submittedName>
        <fullName evidence="1">Uncharacterized protein</fullName>
    </submittedName>
</protein>
<proteinExistence type="predicted"/>
<comment type="caution">
    <text evidence="1">The sequence shown here is derived from an EMBL/GenBank/DDBJ whole genome shotgun (WGS) entry which is preliminary data.</text>
</comment>
<dbReference type="EMBL" id="JAATNW010000007">
    <property type="protein sequence ID" value="NMH61011.1"/>
    <property type="molecule type" value="Genomic_DNA"/>
</dbReference>
<organism evidence="1 2">
    <name type="scientific">Alteromonas ponticola</name>
    <dbReference type="NCBI Taxonomy" id="2720613"/>
    <lineage>
        <taxon>Bacteria</taxon>
        <taxon>Pseudomonadati</taxon>
        <taxon>Pseudomonadota</taxon>
        <taxon>Gammaproteobacteria</taxon>
        <taxon>Alteromonadales</taxon>
        <taxon>Alteromonadaceae</taxon>
        <taxon>Alteromonas/Salinimonas group</taxon>
        <taxon>Alteromonas</taxon>
    </lineage>
</organism>
<reference evidence="1 2" key="1">
    <citation type="submission" date="2020-03" db="EMBL/GenBank/DDBJ databases">
        <title>Alteromonas ponticola sp. nov., isolated from seawater.</title>
        <authorList>
            <person name="Yoon J.-H."/>
            <person name="Kim Y.-O."/>
        </authorList>
    </citation>
    <scope>NUCLEOTIDE SEQUENCE [LARGE SCALE GENOMIC DNA]</scope>
    <source>
        <strain evidence="1 2">MYP5</strain>
    </source>
</reference>
<evidence type="ECO:0000313" key="1">
    <source>
        <dbReference type="EMBL" id="NMH61011.1"/>
    </source>
</evidence>